<evidence type="ECO:0000256" key="9">
    <source>
        <dbReference type="ARBA" id="ARBA00023136"/>
    </source>
</evidence>
<dbReference type="PROSITE" id="PS00242">
    <property type="entry name" value="INTEGRIN_ALPHA"/>
    <property type="match status" value="1"/>
</dbReference>
<evidence type="ECO:0000256" key="7">
    <source>
        <dbReference type="ARBA" id="ARBA00022989"/>
    </source>
</evidence>
<dbReference type="Gene3D" id="1.20.5.930">
    <property type="entry name" value="Bicelle-embedded integrin alpha(iib) transmembrane segment"/>
    <property type="match status" value="1"/>
</dbReference>
<keyword evidence="11" id="KW-0325">Glycoprotein</keyword>
<protein>
    <submittedName>
        <fullName evidence="17">Integrin alpha-9</fullName>
    </submittedName>
</protein>
<feature type="domain" description="Integrin alpha first immunoglubulin-like" evidence="14">
    <location>
        <begin position="458"/>
        <end position="504"/>
    </location>
</feature>
<dbReference type="GO" id="GO:0098609">
    <property type="term" value="P:cell-cell adhesion"/>
    <property type="evidence" value="ECO:0007669"/>
    <property type="project" value="TreeGrafter"/>
</dbReference>
<dbReference type="Pfam" id="PF08441">
    <property type="entry name" value="Integrin_A_Ig_1"/>
    <property type="match status" value="1"/>
</dbReference>
<evidence type="ECO:0000256" key="12">
    <source>
        <dbReference type="PROSITE-ProRule" id="PRU00803"/>
    </source>
</evidence>
<dbReference type="InterPro" id="IPR048286">
    <property type="entry name" value="Integrin_alpha_Ig-like_3"/>
</dbReference>
<evidence type="ECO:0000256" key="13">
    <source>
        <dbReference type="RuleBase" id="RU003762"/>
    </source>
</evidence>
<keyword evidence="9 13" id="KW-0472">Membrane</keyword>
<dbReference type="Gene3D" id="2.60.40.1510">
    <property type="entry name" value="ntegrin, alpha v. Chain A, domain 3"/>
    <property type="match status" value="1"/>
</dbReference>
<evidence type="ECO:0000256" key="8">
    <source>
        <dbReference type="ARBA" id="ARBA00023037"/>
    </source>
</evidence>
<evidence type="ECO:0000256" key="6">
    <source>
        <dbReference type="ARBA" id="ARBA00022889"/>
    </source>
</evidence>
<comment type="similarity">
    <text evidence="2 13">Belongs to the integrin alpha chain family.</text>
</comment>
<feature type="domain" description="Integrin alpha second immunoglobulin-like" evidence="15">
    <location>
        <begin position="565"/>
        <end position="708"/>
    </location>
</feature>
<dbReference type="EMBL" id="JAFHDT010000009">
    <property type="protein sequence ID" value="KAI7805658.1"/>
    <property type="molecule type" value="Genomic_DNA"/>
</dbReference>
<evidence type="ECO:0000259" key="15">
    <source>
        <dbReference type="Pfam" id="PF20805"/>
    </source>
</evidence>
<dbReference type="InterPro" id="IPR048285">
    <property type="entry name" value="Integrin_alpha_Ig-like_2"/>
</dbReference>
<name>A0A9W7WNW9_TRIRA</name>
<dbReference type="GO" id="GO:0033627">
    <property type="term" value="P:cell adhesion mediated by integrin"/>
    <property type="evidence" value="ECO:0007669"/>
    <property type="project" value="TreeGrafter"/>
</dbReference>
<keyword evidence="3 13" id="KW-0812">Transmembrane</keyword>
<feature type="domain" description="Integrin alpha third immunoglobulin-like" evidence="16">
    <location>
        <begin position="716"/>
        <end position="889"/>
    </location>
</feature>
<dbReference type="SUPFAM" id="SSF69179">
    <property type="entry name" value="Integrin domains"/>
    <property type="match status" value="3"/>
</dbReference>
<dbReference type="GO" id="GO:0009897">
    <property type="term" value="C:external side of plasma membrane"/>
    <property type="evidence" value="ECO:0007669"/>
    <property type="project" value="TreeGrafter"/>
</dbReference>
<dbReference type="PANTHER" id="PTHR23220">
    <property type="entry name" value="INTEGRIN ALPHA"/>
    <property type="match status" value="1"/>
</dbReference>
<dbReference type="InterPro" id="IPR013649">
    <property type="entry name" value="Integrin_alpha_Ig-like_1"/>
</dbReference>
<dbReference type="InterPro" id="IPR032695">
    <property type="entry name" value="Integrin_dom_sf"/>
</dbReference>
<dbReference type="SMART" id="SM00191">
    <property type="entry name" value="Int_alpha"/>
    <property type="match status" value="5"/>
</dbReference>
<keyword evidence="6 13" id="KW-0130">Cell adhesion</keyword>
<reference evidence="17" key="1">
    <citation type="submission" date="2021-02" db="EMBL/GenBank/DDBJ databases">
        <title>Comparative genomics reveals that relaxation of natural selection precedes convergent phenotypic evolution of cavefish.</title>
        <authorList>
            <person name="Peng Z."/>
        </authorList>
    </citation>
    <scope>NUCLEOTIDE SEQUENCE</scope>
    <source>
        <tissue evidence="17">Muscle</tissue>
    </source>
</reference>
<dbReference type="InterPro" id="IPR013519">
    <property type="entry name" value="Int_alpha_beta-p"/>
</dbReference>
<sequence length="977" mass="108400">MRNRMTERSLRKIRTLGVFVCLAFVSLAYSFNIDLEHPVVFRGPESTFFGYSVLEHVHDNTRWIVVGAPKANSSYSSSVHSPGAVYKCRIRNNPEQRCTEMDLGRGNKQRESCGKTCQGDRNDEWMGVSLARQDKPNGKILACAHRWKNVYYESEYILPHGYCSVIPATLQGKAQALIPCYEDHKKTYGEEHGSCQAGIAGVFTEELVVMGAPGSYYWTGTVKVFNMTSNTHYSLNQDDLSPRRYSYLGYAVTAGHFSSPTAIDVAAGAPQDSGGGKVYIFRIEGTALVKIFQASGKMMGSYFGSSLCAVDLNADGLSDLLVGAPMHSEIRDEGQVSVYLSRGNGVMEETEILKGDSAYNGHFGECIASLGDIDDDGYQDVAIGAPKEDDYGGAVYIYHGDATGIVNKYSMRLSGRSINPTLQMFGQSISGNVDMDGNGYPDVTIGAFMADSVLLLRSRPVITVDVSIFLPVSINITVPQCHEGPQNLNCFNVTVCMSFHGKQVPGHKEVKDVFAAIVFEAGYSLGKHILDGQQDRDLPSLTPVLRWKKGGRIAARNETWFEKNCLSDDCAADLRLHGKVLLSGRYIRPHLALGGVKNVSLNLTISNAGDDAYDTNIYLNFSREVHYINYLQKEEKGISCVLVELDFLKCSVGFPFMRAQTKYHLSVLFDTSHLSGENETLVFLVHARSANPEHDSKLHDNTLELSIPLIHEVDTTITGVVNPTSFVYGNSIEPSRFLRLDDLDCSFQPLNFTFQVINNGPSRLPGSTVDIRIPNRLVGNGADMFHIIDTHVSEGRGNCTWHKNPTPCTIPQDKESIFHTIFAFFTKSGRKVLDCDRPGRACLTISCSLTSQAKEDTTSIDVRMLLNTEILQRDSSSVIQFVTRGHVQLDDRAVEVSNGLPEEISLLFEALHSQEPRGYVVGWIIAISLLIGILIFLLLAVLLWKMGFFRRHYREIIEAEKNRKDSDESWDWVQKSQ</sequence>
<dbReference type="PRINTS" id="PR01185">
    <property type="entry name" value="INTEGRINA"/>
</dbReference>
<proteinExistence type="inferred from homology"/>
<evidence type="ECO:0000256" key="11">
    <source>
        <dbReference type="ARBA" id="ARBA00023180"/>
    </source>
</evidence>
<accession>A0A9W7WNW9</accession>
<dbReference type="GO" id="GO:0007160">
    <property type="term" value="P:cell-matrix adhesion"/>
    <property type="evidence" value="ECO:0007669"/>
    <property type="project" value="TreeGrafter"/>
</dbReference>
<dbReference type="SUPFAM" id="SSF69318">
    <property type="entry name" value="Integrin alpha N-terminal domain"/>
    <property type="match status" value="1"/>
</dbReference>
<dbReference type="Pfam" id="PF20806">
    <property type="entry name" value="Integrin_A_Ig_3"/>
    <property type="match status" value="1"/>
</dbReference>
<dbReference type="GO" id="GO:0005178">
    <property type="term" value="F:integrin binding"/>
    <property type="evidence" value="ECO:0007669"/>
    <property type="project" value="TreeGrafter"/>
</dbReference>
<evidence type="ECO:0000313" key="18">
    <source>
        <dbReference type="Proteomes" id="UP001059041"/>
    </source>
</evidence>
<dbReference type="InterPro" id="IPR013517">
    <property type="entry name" value="FG-GAP"/>
</dbReference>
<dbReference type="GO" id="GO:0007229">
    <property type="term" value="P:integrin-mediated signaling pathway"/>
    <property type="evidence" value="ECO:0007669"/>
    <property type="project" value="UniProtKB-KW"/>
</dbReference>
<dbReference type="Gene3D" id="2.60.40.1460">
    <property type="entry name" value="Integrin domains. Chain A, domain 2"/>
    <property type="match status" value="2"/>
</dbReference>
<keyword evidence="8 13" id="KW-0401">Integrin</keyword>
<evidence type="ECO:0000259" key="14">
    <source>
        <dbReference type="Pfam" id="PF08441"/>
    </source>
</evidence>
<keyword evidence="7 13" id="KW-1133">Transmembrane helix</keyword>
<evidence type="ECO:0000259" key="16">
    <source>
        <dbReference type="Pfam" id="PF20806"/>
    </source>
</evidence>
<keyword evidence="18" id="KW-1185">Reference proteome</keyword>
<keyword evidence="5" id="KW-0677">Repeat</keyword>
<dbReference type="PANTHER" id="PTHR23220:SF69">
    <property type="entry name" value="INTEGRIN ALPHA-9"/>
    <property type="match status" value="1"/>
</dbReference>
<evidence type="ECO:0000256" key="10">
    <source>
        <dbReference type="ARBA" id="ARBA00023170"/>
    </source>
</evidence>
<feature type="repeat" description="FG-GAP" evidence="12">
    <location>
        <begin position="236"/>
        <end position="288"/>
    </location>
</feature>
<dbReference type="Gene3D" id="2.60.40.1530">
    <property type="entry name" value="ntegrin, alpha v. Chain A, domain 4"/>
    <property type="match status" value="1"/>
</dbReference>
<dbReference type="InterPro" id="IPR018184">
    <property type="entry name" value="Integrin_alpha_C_CS"/>
</dbReference>
<feature type="repeat" description="FG-GAP" evidence="12">
    <location>
        <begin position="289"/>
        <end position="348"/>
    </location>
</feature>
<feature type="repeat" description="FG-GAP" evidence="12">
    <location>
        <begin position="412"/>
        <end position="473"/>
    </location>
</feature>
<evidence type="ECO:0000256" key="5">
    <source>
        <dbReference type="ARBA" id="ARBA00022737"/>
    </source>
</evidence>
<comment type="subcellular location">
    <subcellularLocation>
        <location evidence="1 13">Membrane</location>
        <topology evidence="1 13">Single-pass type I membrane protein</topology>
    </subcellularLocation>
</comment>
<dbReference type="Gene3D" id="2.130.10.130">
    <property type="entry name" value="Integrin alpha, N-terminal"/>
    <property type="match status" value="1"/>
</dbReference>
<comment type="caution">
    <text evidence="17">The sequence shown here is derived from an EMBL/GenBank/DDBJ whole genome shotgun (WGS) entry which is preliminary data.</text>
</comment>
<feature type="repeat" description="FG-GAP" evidence="12">
    <location>
        <begin position="349"/>
        <end position="407"/>
    </location>
</feature>
<dbReference type="InterPro" id="IPR028994">
    <property type="entry name" value="Integrin_alpha_N"/>
</dbReference>
<organism evidence="17 18">
    <name type="scientific">Triplophysa rosa</name>
    <name type="common">Cave loach</name>
    <dbReference type="NCBI Taxonomy" id="992332"/>
    <lineage>
        <taxon>Eukaryota</taxon>
        <taxon>Metazoa</taxon>
        <taxon>Chordata</taxon>
        <taxon>Craniata</taxon>
        <taxon>Vertebrata</taxon>
        <taxon>Euteleostomi</taxon>
        <taxon>Actinopterygii</taxon>
        <taxon>Neopterygii</taxon>
        <taxon>Teleostei</taxon>
        <taxon>Ostariophysi</taxon>
        <taxon>Cypriniformes</taxon>
        <taxon>Nemacheilidae</taxon>
        <taxon>Triplophysa</taxon>
    </lineage>
</organism>
<feature type="transmembrane region" description="Helical" evidence="13">
    <location>
        <begin position="920"/>
        <end position="944"/>
    </location>
</feature>
<evidence type="ECO:0000256" key="2">
    <source>
        <dbReference type="ARBA" id="ARBA00008054"/>
    </source>
</evidence>
<dbReference type="Pfam" id="PF20805">
    <property type="entry name" value="Integrin_A_Ig_2"/>
    <property type="match status" value="1"/>
</dbReference>
<evidence type="ECO:0000313" key="17">
    <source>
        <dbReference type="EMBL" id="KAI7805658.1"/>
    </source>
</evidence>
<dbReference type="Proteomes" id="UP001059041">
    <property type="component" value="Linkage Group LG9"/>
</dbReference>
<evidence type="ECO:0000256" key="1">
    <source>
        <dbReference type="ARBA" id="ARBA00004479"/>
    </source>
</evidence>
<dbReference type="InterPro" id="IPR000413">
    <property type="entry name" value="Integrin_alpha"/>
</dbReference>
<keyword evidence="4" id="KW-0732">Signal</keyword>
<dbReference type="PROSITE" id="PS51470">
    <property type="entry name" value="FG_GAP"/>
    <property type="match status" value="5"/>
</dbReference>
<dbReference type="Pfam" id="PF01839">
    <property type="entry name" value="FG-GAP"/>
    <property type="match status" value="2"/>
</dbReference>
<gene>
    <name evidence="17" type="ORF">IRJ41_013500</name>
</gene>
<feature type="repeat" description="FG-GAP" evidence="12">
    <location>
        <begin position="32"/>
        <end position="97"/>
    </location>
</feature>
<dbReference type="AlphaFoldDB" id="A0A9W7WNW9"/>
<dbReference type="GO" id="GO:0008305">
    <property type="term" value="C:integrin complex"/>
    <property type="evidence" value="ECO:0007669"/>
    <property type="project" value="InterPro"/>
</dbReference>
<keyword evidence="10 13" id="KW-0675">Receptor</keyword>
<evidence type="ECO:0000256" key="4">
    <source>
        <dbReference type="ARBA" id="ARBA00022729"/>
    </source>
</evidence>
<evidence type="ECO:0000256" key="3">
    <source>
        <dbReference type="ARBA" id="ARBA00022692"/>
    </source>
</evidence>